<feature type="region of interest" description="Disordered" evidence="1">
    <location>
        <begin position="439"/>
        <end position="463"/>
    </location>
</feature>
<dbReference type="RefSeq" id="WP_249334558.1">
    <property type="nucleotide sequence ID" value="NZ_JACRSY010000060.1"/>
</dbReference>
<sequence>MFKYKMPKGTEMTPKLIESLMESHKAEKTRVMQLFEYYENHNSILNRKMKDSDKPNNKLPHPYAAYITNLATGYFVGEPITYTVEADEQAQKFYDELQSINKYNDEPKHNATLAKYASIAGYSFELLYTDTSKKTRYKAIKPYEVVYIVDSTLEEAPLYAIRYYDLKNFETGKSDTYVEVYGQKEVTYYVKRDGEDNLIKTTDSVEHHFNDVPVCIYENNEEGIGDFEKVIHLINSYDQAQSDTANDFEYFTDAYLAFYGTEGPVDSNDNEDVDMKENRMLIFPENGSKAEWLIKNINDTATENYKNRLDRDIHKFSMVPPMTDENFAGNVSGEAMKYKLLGLETLTGFKEQSFRMGLARRNELIANTLSFKNQVINKNLPTYDYTVIEPVFTRNIPKNNKELVEMFNNLSQDVSHETRLTLLSDIVPDPKAEIEKLKKEEEKEIQKGVTYPEQEGDIDGQEQ</sequence>
<evidence type="ECO:0000313" key="3">
    <source>
        <dbReference type="Proteomes" id="UP000655830"/>
    </source>
</evidence>
<reference evidence="2" key="1">
    <citation type="submission" date="2020-08" db="EMBL/GenBank/DDBJ databases">
        <title>Genome public.</title>
        <authorList>
            <person name="Liu C."/>
            <person name="Sun Q."/>
        </authorList>
    </citation>
    <scope>NUCLEOTIDE SEQUENCE</scope>
    <source>
        <strain evidence="2">NSJ-12</strain>
    </source>
</reference>
<accession>A0A926IGI4</accession>
<dbReference type="Proteomes" id="UP000655830">
    <property type="component" value="Unassembled WGS sequence"/>
</dbReference>
<dbReference type="InterPro" id="IPR021145">
    <property type="entry name" value="Portal_protein_SPP1_Gp6-like"/>
</dbReference>
<evidence type="ECO:0000256" key="1">
    <source>
        <dbReference type="SAM" id="MobiDB-lite"/>
    </source>
</evidence>
<evidence type="ECO:0000313" key="2">
    <source>
        <dbReference type="EMBL" id="MBC8581571.1"/>
    </source>
</evidence>
<dbReference type="InterPro" id="IPR006428">
    <property type="entry name" value="Portal_SPP1-type"/>
</dbReference>
<organism evidence="2 3">
    <name type="scientific">Zhenhengia yiwuensis</name>
    <dbReference type="NCBI Taxonomy" id="2763666"/>
    <lineage>
        <taxon>Bacteria</taxon>
        <taxon>Bacillati</taxon>
        <taxon>Bacillota</taxon>
        <taxon>Clostridia</taxon>
        <taxon>Lachnospirales</taxon>
        <taxon>Lachnospiraceae</taxon>
        <taxon>Zhenhengia</taxon>
    </lineage>
</organism>
<proteinExistence type="predicted"/>
<comment type="caution">
    <text evidence="2">The sequence shown here is derived from an EMBL/GenBank/DDBJ whole genome shotgun (WGS) entry which is preliminary data.</text>
</comment>
<feature type="compositionally biased region" description="Acidic residues" evidence="1">
    <location>
        <begin position="454"/>
        <end position="463"/>
    </location>
</feature>
<dbReference type="NCBIfam" id="TIGR01538">
    <property type="entry name" value="portal_SPP1"/>
    <property type="match status" value="1"/>
</dbReference>
<keyword evidence="3" id="KW-1185">Reference proteome</keyword>
<dbReference type="AlphaFoldDB" id="A0A926IGI4"/>
<dbReference type="Pfam" id="PF05133">
    <property type="entry name" value="SPP1_portal"/>
    <property type="match status" value="1"/>
</dbReference>
<dbReference type="EMBL" id="JACRSY010000060">
    <property type="protein sequence ID" value="MBC8581571.1"/>
    <property type="molecule type" value="Genomic_DNA"/>
</dbReference>
<gene>
    <name evidence="2" type="ORF">H8718_18975</name>
</gene>
<name>A0A926IGI4_9FIRM</name>
<protein>
    <submittedName>
        <fullName evidence="2">Phage portal protein</fullName>
    </submittedName>
</protein>